<dbReference type="RefSeq" id="WP_083479988.1">
    <property type="nucleotide sequence ID" value="NZ_LKET01000039.1"/>
</dbReference>
<dbReference type="InterPro" id="IPR016032">
    <property type="entry name" value="Sig_transdc_resp-reg_C-effctor"/>
</dbReference>
<dbReference type="InterPro" id="IPR000792">
    <property type="entry name" value="Tscrpt_reg_LuxR_C"/>
</dbReference>
<keyword evidence="2" id="KW-0804">Transcription</keyword>
<dbReference type="InterPro" id="IPR036388">
    <property type="entry name" value="WH-like_DNA-bd_sf"/>
</dbReference>
<dbReference type="EC" id="2.7.11.1" evidence="6"/>
<evidence type="ECO:0000256" key="2">
    <source>
        <dbReference type="ARBA" id="ARBA00023163"/>
    </source>
</evidence>
<keyword evidence="7" id="KW-1185">Reference proteome</keyword>
<dbReference type="InterPro" id="IPR011009">
    <property type="entry name" value="Kinase-like_dom_sf"/>
</dbReference>
<feature type="compositionally biased region" description="Polar residues" evidence="3">
    <location>
        <begin position="1244"/>
        <end position="1253"/>
    </location>
</feature>
<evidence type="ECO:0000256" key="3">
    <source>
        <dbReference type="SAM" id="MobiDB-lite"/>
    </source>
</evidence>
<keyword evidence="6" id="KW-0808">Transferase</keyword>
<dbReference type="InterPro" id="IPR003018">
    <property type="entry name" value="GAF"/>
</dbReference>
<gene>
    <name evidence="6" type="primary">pknB</name>
    <name evidence="6" type="ORF">OXPF_31460</name>
</gene>
<dbReference type="Gene3D" id="3.40.50.300">
    <property type="entry name" value="P-loop containing nucleotide triphosphate hydrolases"/>
    <property type="match status" value="1"/>
</dbReference>
<evidence type="ECO:0000256" key="1">
    <source>
        <dbReference type="ARBA" id="ARBA00023015"/>
    </source>
</evidence>
<dbReference type="Pfam" id="PF00069">
    <property type="entry name" value="Pkinase"/>
    <property type="match status" value="1"/>
</dbReference>
<dbReference type="OrthoDB" id="9801841at2"/>
<protein>
    <submittedName>
        <fullName evidence="6">Serine/threonine-protein kinase PknB</fullName>
        <ecNumber evidence="6">2.7.11.1</ecNumber>
    </submittedName>
</protein>
<dbReference type="GO" id="GO:0005524">
    <property type="term" value="F:ATP binding"/>
    <property type="evidence" value="ECO:0007669"/>
    <property type="project" value="InterPro"/>
</dbReference>
<dbReference type="Gene3D" id="1.10.510.10">
    <property type="entry name" value="Transferase(Phosphotransferase) domain 1"/>
    <property type="match status" value="1"/>
</dbReference>
<dbReference type="PANTHER" id="PTHR43642:SF1">
    <property type="entry name" value="HYBRID SIGNAL TRANSDUCTION HISTIDINE KINASE G"/>
    <property type="match status" value="1"/>
</dbReference>
<dbReference type="Proteomes" id="UP000050326">
    <property type="component" value="Unassembled WGS sequence"/>
</dbReference>
<dbReference type="InterPro" id="IPR027417">
    <property type="entry name" value="P-loop_NTPase"/>
</dbReference>
<dbReference type="PROSITE" id="PS50011">
    <property type="entry name" value="PROTEIN_KINASE_DOM"/>
    <property type="match status" value="1"/>
</dbReference>
<keyword evidence="6" id="KW-0418">Kinase</keyword>
<dbReference type="InterPro" id="IPR000719">
    <property type="entry name" value="Prot_kinase_dom"/>
</dbReference>
<accession>A0A0N8NT32</accession>
<dbReference type="PRINTS" id="PR00038">
    <property type="entry name" value="HTHLUXR"/>
</dbReference>
<dbReference type="CDD" id="cd06170">
    <property type="entry name" value="LuxR_C_like"/>
    <property type="match status" value="1"/>
</dbReference>
<comment type="caution">
    <text evidence="6">The sequence shown here is derived from an EMBL/GenBank/DDBJ whole genome shotgun (WGS) entry which is preliminary data.</text>
</comment>
<name>A0A0N8NT32_9CLOT</name>
<dbReference type="EMBL" id="LKET01000039">
    <property type="protein sequence ID" value="KPU43704.1"/>
    <property type="molecule type" value="Genomic_DNA"/>
</dbReference>
<organism evidence="6 7">
    <name type="scientific">Oxobacter pfennigii</name>
    <dbReference type="NCBI Taxonomy" id="36849"/>
    <lineage>
        <taxon>Bacteria</taxon>
        <taxon>Bacillati</taxon>
        <taxon>Bacillota</taxon>
        <taxon>Clostridia</taxon>
        <taxon>Eubacteriales</taxon>
        <taxon>Clostridiaceae</taxon>
        <taxon>Oxobacter</taxon>
    </lineage>
</organism>
<dbReference type="Pfam" id="PF00196">
    <property type="entry name" value="GerE"/>
    <property type="match status" value="1"/>
</dbReference>
<feature type="domain" description="HTH luxR-type" evidence="5">
    <location>
        <begin position="1438"/>
        <end position="1503"/>
    </location>
</feature>
<dbReference type="SMART" id="SM00065">
    <property type="entry name" value="GAF"/>
    <property type="match status" value="1"/>
</dbReference>
<dbReference type="InterPro" id="IPR053159">
    <property type="entry name" value="Hybrid_Histidine_Kinase"/>
</dbReference>
<dbReference type="GO" id="GO:0004674">
    <property type="term" value="F:protein serine/threonine kinase activity"/>
    <property type="evidence" value="ECO:0007669"/>
    <property type="project" value="UniProtKB-EC"/>
</dbReference>
<sequence>MGLKAYMFNLPDYIIYEQIYENDKIEGIVSLKRYIRDCSISIHKFLEVAAGLTEVLIRIHQKGIIHGNLKPDNILINPNTGKVYITDFSNAVLLDEKNKNTRLPGSPSGTLEYMSPEQTGRLNTGIDCRSDLYSLGVILYETITGCLPLQAESPAGWINAHITQKPQPPDKNNPDIPPVISLIIMKLLSKAVEERYQSAYGLLRDLKECQRLLNHTGKIEHFSIGQADALYLFRLPGKFYGREEEKKILKDSFNSAHEGKTVTVLVNGYPGIGKTMLINESLKSISQGKGFFLTGKFDQLKKNIPYAPLADAFGNLVRQLMTENREELERWKKKILYSLGRNAAVITGIIPELEYIVGKQPPVDELPPKEAENRFLMVFRDFIGVFALKGHPLVLFMDDLQWADSTCIHLLKYLTRDANLHSLLFIGSFRDNEINAGHPLKEMTEETYNEQTDMKHIYLMPLKWNDACKLVAETVHTSPENAADLSEVLYRKSGGNPFFLGQMLMLIHNEGHIYFDMQEGCWKWELETIKKLQPGEDVLELLIKKIQNLPEETCEIMKIAACIGNRFDLKTLAFVYGKPPEETTSFLVQPLLERLIVTLESENIGLHPEYKNLKHSVFEFLHDGVQQAVYSLIPENEKKEKHLLIGRLFMQNTDPGNLDEKILPTMDHFNRSLELITHPEERIKLAEYNLMAGRKVKASAAYASALKYFRYGKVLLTEYSWEHAYSLSYDLHLELAQAEYLSSNVKTAEELFDTLLEKSGTELERAGIYSLKIILYAGAGKYDESVRTGIRVLKNLGVKLPLNPAKLDYAKELLLFKWHMRNKKIEELLCLPEMEDPVHKKIAELLARMCSVTMNSHPDLHGFIILKTGNYAASYGNSEITSVGYLGYSITAGNILGDYKAGSRYGEVCIRLIEKYDRSFSKCIIYFVIGAFVSHWTSHASLSLDCFKKSIQSAMEAGDVLIMGYAHCLLLETRYLIGAALTEIEDEIREKQIIAKRLKHDSLAVNVAIYQKLISALKGGDEDSSLSGAEFEEDELLQLVKNDKPSLATLYLYRMLLYYMAGNYRKALSAAQLIEPLAEALIGFMTSAEYNFYYSLSITALYRELPLKERKCFKKVLKKNQRQMKKWSEACKENFEHKFLLVEAETARFKSKEMEAMILYDRAILSAEENSYIQNEALANELAAGFYLSKGLTKIAKTYMIDACSGYDRWGASAKAKELKSRYYELLGGTDSKNQNNDAKEGPENTSIIPTPSYMQTPGNMDMYFIDKAIESISMETDINKLLESFLSLAAQSIGADRGYLILEKNGELFIEAIKDNNTGSLTVQAIPVEDNDKLSKAVVRYVARASETVVLNCEDQIGIFASDPYISQSNAKSIACVPLLLQRIPFGLLYFENSFISGIFAPGRLEFLKLLSLQIAYVKKLQQYLETDKEEKNVEEGLYLVDPLTEREAEVLNLIAEGMSNKEISDSLKISINTVKVYIKNIYEKLKVNRRVQVVTKAKELKLLKKN</sequence>
<dbReference type="InterPro" id="IPR041664">
    <property type="entry name" value="AAA_16"/>
</dbReference>
<dbReference type="PROSITE" id="PS00622">
    <property type="entry name" value="HTH_LUXR_1"/>
    <property type="match status" value="1"/>
</dbReference>
<feature type="domain" description="Protein kinase" evidence="4">
    <location>
        <begin position="1"/>
        <end position="213"/>
    </location>
</feature>
<dbReference type="SMART" id="SM00220">
    <property type="entry name" value="S_TKc"/>
    <property type="match status" value="1"/>
</dbReference>
<dbReference type="Pfam" id="PF13191">
    <property type="entry name" value="AAA_16"/>
    <property type="match status" value="1"/>
</dbReference>
<evidence type="ECO:0000313" key="6">
    <source>
        <dbReference type="EMBL" id="KPU43704.1"/>
    </source>
</evidence>
<feature type="region of interest" description="Disordered" evidence="3">
    <location>
        <begin position="1230"/>
        <end position="1253"/>
    </location>
</feature>
<dbReference type="STRING" id="36849.OXPF_31460"/>
<dbReference type="Pfam" id="PF01590">
    <property type="entry name" value="GAF"/>
    <property type="match status" value="1"/>
</dbReference>
<dbReference type="PROSITE" id="PS50043">
    <property type="entry name" value="HTH_LUXR_2"/>
    <property type="match status" value="1"/>
</dbReference>
<dbReference type="SMART" id="SM00421">
    <property type="entry name" value="HTH_LUXR"/>
    <property type="match status" value="1"/>
</dbReference>
<dbReference type="SUPFAM" id="SSF46894">
    <property type="entry name" value="C-terminal effector domain of the bipartite response regulators"/>
    <property type="match status" value="1"/>
</dbReference>
<evidence type="ECO:0000259" key="4">
    <source>
        <dbReference type="PROSITE" id="PS50011"/>
    </source>
</evidence>
<keyword evidence="1" id="KW-0805">Transcription regulation</keyword>
<dbReference type="Gene3D" id="1.10.10.10">
    <property type="entry name" value="Winged helix-like DNA-binding domain superfamily/Winged helix DNA-binding domain"/>
    <property type="match status" value="1"/>
</dbReference>
<dbReference type="InterPro" id="IPR029016">
    <property type="entry name" value="GAF-like_dom_sf"/>
</dbReference>
<reference evidence="6 7" key="1">
    <citation type="submission" date="2015-09" db="EMBL/GenBank/DDBJ databases">
        <title>Genome sequence of Oxobacter pfennigii DSM 3222.</title>
        <authorList>
            <person name="Poehlein A."/>
            <person name="Bengelsdorf F.R."/>
            <person name="Schiel-Bengelsdorf B."/>
            <person name="Duerre P."/>
            <person name="Daniel R."/>
        </authorList>
    </citation>
    <scope>NUCLEOTIDE SEQUENCE [LARGE SCALE GENOMIC DNA]</scope>
    <source>
        <strain evidence="6 7">DSM 3222</strain>
    </source>
</reference>
<dbReference type="SUPFAM" id="SSF52540">
    <property type="entry name" value="P-loop containing nucleoside triphosphate hydrolases"/>
    <property type="match status" value="1"/>
</dbReference>
<dbReference type="PANTHER" id="PTHR43642">
    <property type="entry name" value="HYBRID SIGNAL TRANSDUCTION HISTIDINE KINASE G"/>
    <property type="match status" value="1"/>
</dbReference>
<dbReference type="GO" id="GO:0006355">
    <property type="term" value="P:regulation of DNA-templated transcription"/>
    <property type="evidence" value="ECO:0007669"/>
    <property type="project" value="InterPro"/>
</dbReference>
<dbReference type="SUPFAM" id="SSF55781">
    <property type="entry name" value="GAF domain-like"/>
    <property type="match status" value="1"/>
</dbReference>
<dbReference type="Gene3D" id="3.30.450.40">
    <property type="match status" value="1"/>
</dbReference>
<evidence type="ECO:0000313" key="7">
    <source>
        <dbReference type="Proteomes" id="UP000050326"/>
    </source>
</evidence>
<dbReference type="GO" id="GO:0003677">
    <property type="term" value="F:DNA binding"/>
    <property type="evidence" value="ECO:0007669"/>
    <property type="project" value="InterPro"/>
</dbReference>
<proteinExistence type="predicted"/>
<dbReference type="CDD" id="cd14014">
    <property type="entry name" value="STKc_PknB_like"/>
    <property type="match status" value="1"/>
</dbReference>
<dbReference type="SUPFAM" id="SSF56112">
    <property type="entry name" value="Protein kinase-like (PK-like)"/>
    <property type="match status" value="1"/>
</dbReference>
<evidence type="ECO:0000259" key="5">
    <source>
        <dbReference type="PROSITE" id="PS50043"/>
    </source>
</evidence>